<gene>
    <name evidence="3" type="ORF">LUZ62_084903</name>
</gene>
<organism evidence="3 4">
    <name type="scientific">Rhynchospora pubera</name>
    <dbReference type="NCBI Taxonomy" id="906938"/>
    <lineage>
        <taxon>Eukaryota</taxon>
        <taxon>Viridiplantae</taxon>
        <taxon>Streptophyta</taxon>
        <taxon>Embryophyta</taxon>
        <taxon>Tracheophyta</taxon>
        <taxon>Spermatophyta</taxon>
        <taxon>Magnoliopsida</taxon>
        <taxon>Liliopsida</taxon>
        <taxon>Poales</taxon>
        <taxon>Cyperaceae</taxon>
        <taxon>Cyperoideae</taxon>
        <taxon>Rhynchosporeae</taxon>
        <taxon>Rhynchospora</taxon>
    </lineage>
</organism>
<proteinExistence type="predicted"/>
<reference evidence="3" key="1">
    <citation type="submission" date="2022-08" db="EMBL/GenBank/DDBJ databases">
        <authorList>
            <person name="Marques A."/>
        </authorList>
    </citation>
    <scope>NUCLEOTIDE SEQUENCE</scope>
    <source>
        <strain evidence="3">RhyPub2mFocal</strain>
        <tissue evidence="3">Leaves</tissue>
    </source>
</reference>
<comment type="caution">
    <text evidence="3">The sequence shown here is derived from an EMBL/GenBank/DDBJ whole genome shotgun (WGS) entry which is preliminary data.</text>
</comment>
<evidence type="ECO:0000313" key="3">
    <source>
        <dbReference type="EMBL" id="KAJ4750498.1"/>
    </source>
</evidence>
<evidence type="ECO:0000256" key="2">
    <source>
        <dbReference type="SAM" id="MobiDB-lite"/>
    </source>
</evidence>
<dbReference type="PANTHER" id="PTHR33735">
    <property type="entry name" value="EXPRESSED PROTEIN"/>
    <property type="match status" value="1"/>
</dbReference>
<keyword evidence="4" id="KW-1185">Reference proteome</keyword>
<accession>A0AAV8C4S3</accession>
<dbReference type="EMBL" id="JAMFTS010000005">
    <property type="protein sequence ID" value="KAJ4750498.1"/>
    <property type="molecule type" value="Genomic_DNA"/>
</dbReference>
<protein>
    <submittedName>
        <fullName evidence="3">Uncharacterized protein</fullName>
    </submittedName>
</protein>
<name>A0AAV8C4S3_9POAL</name>
<dbReference type="AlphaFoldDB" id="A0AAV8C4S3"/>
<feature type="region of interest" description="Disordered" evidence="2">
    <location>
        <begin position="43"/>
        <end position="77"/>
    </location>
</feature>
<evidence type="ECO:0000313" key="4">
    <source>
        <dbReference type="Proteomes" id="UP001140206"/>
    </source>
</evidence>
<sequence length="215" mass="23919">MSLLRTFSSYYRANFRFFGATQTIRHQDVPQGPQRSQWFTLLDQRRSSSSESQHNGAEIGSAAGTNEGAMGPAPPSGGPPIVTWAKWAIGSIVTILIPFLYTQWKAMQKIEGEIDAAKEVAEKTAETVEKVAEMAEKASKEAAEQLKDGKLKEAAEVAEKVSEMVEEDARLVDDILHKVDDIEQDVKTLVEPITKPSKIDDKNKHEEKKLEKHLN</sequence>
<feature type="region of interest" description="Disordered" evidence="2">
    <location>
        <begin position="193"/>
        <end position="215"/>
    </location>
</feature>
<dbReference type="PANTHER" id="PTHR33735:SF10">
    <property type="entry name" value="EXPRESSED PROTEIN"/>
    <property type="match status" value="1"/>
</dbReference>
<dbReference type="Proteomes" id="UP001140206">
    <property type="component" value="Chromosome 5"/>
</dbReference>
<feature type="coiled-coil region" evidence="1">
    <location>
        <begin position="107"/>
        <end position="145"/>
    </location>
</feature>
<evidence type="ECO:0000256" key="1">
    <source>
        <dbReference type="SAM" id="Coils"/>
    </source>
</evidence>
<keyword evidence="1" id="KW-0175">Coiled coil</keyword>
<feature type="compositionally biased region" description="Basic and acidic residues" evidence="2">
    <location>
        <begin position="197"/>
        <end position="215"/>
    </location>
</feature>